<evidence type="ECO:0000313" key="1">
    <source>
        <dbReference type="EMBL" id="STF08763.1"/>
    </source>
</evidence>
<evidence type="ECO:0000313" key="2">
    <source>
        <dbReference type="Proteomes" id="UP000254807"/>
    </source>
</evidence>
<accession>A0A376L4S2</accession>
<dbReference type="EMBL" id="UFYW01000002">
    <property type="protein sequence ID" value="STF08763.1"/>
    <property type="molecule type" value="Genomic_DNA"/>
</dbReference>
<keyword evidence="2" id="KW-1185">Reference proteome</keyword>
<organism evidence="1 2">
    <name type="scientific">Enterococcus gallinarum</name>
    <dbReference type="NCBI Taxonomy" id="1353"/>
    <lineage>
        <taxon>Bacteria</taxon>
        <taxon>Bacillati</taxon>
        <taxon>Bacillota</taxon>
        <taxon>Bacilli</taxon>
        <taxon>Lactobacillales</taxon>
        <taxon>Enterococcaceae</taxon>
        <taxon>Enterococcus</taxon>
    </lineage>
</organism>
<proteinExistence type="predicted"/>
<gene>
    <name evidence="1" type="ORF">NCTC12360_03757</name>
</gene>
<dbReference type="AlphaFoldDB" id="A0A376L4S2"/>
<protein>
    <submittedName>
        <fullName evidence="1">Uncharacterized protein</fullName>
    </submittedName>
</protein>
<sequence>MGEAHNKQSARIAQIGIVASLTPVLGKLLGTTAGLISSEAGLRRSTHINKGNAGCNAKEYYCQKENGMIILEKAM</sequence>
<name>A0A376L4S2_ENTGA</name>
<dbReference type="Proteomes" id="UP000254807">
    <property type="component" value="Unassembled WGS sequence"/>
</dbReference>
<dbReference type="RefSeq" id="WP_060815254.1">
    <property type="nucleotide sequence ID" value="NZ_JARPZP010000031.1"/>
</dbReference>
<reference evidence="1 2" key="1">
    <citation type="submission" date="2018-06" db="EMBL/GenBank/DDBJ databases">
        <authorList>
            <consortium name="Pathogen Informatics"/>
            <person name="Doyle S."/>
        </authorList>
    </citation>
    <scope>NUCLEOTIDE SEQUENCE [LARGE SCALE GENOMIC DNA]</scope>
    <source>
        <strain evidence="1 2">NCTC12360</strain>
    </source>
</reference>